<dbReference type="eggNOG" id="COG0150">
    <property type="taxonomic scope" value="Bacteria"/>
</dbReference>
<evidence type="ECO:0000256" key="8">
    <source>
        <dbReference type="ARBA" id="ARBA00031908"/>
    </source>
</evidence>
<dbReference type="Gene3D" id="3.30.1330.10">
    <property type="entry name" value="PurM-like, N-terminal domain"/>
    <property type="match status" value="1"/>
</dbReference>
<comment type="similarity">
    <text evidence="2 12">Belongs to the AIR synthase family.</text>
</comment>
<comment type="pathway">
    <text evidence="1 12">Purine metabolism; IMP biosynthesis via de novo pathway; 5-amino-1-(5-phospho-D-ribosyl)imidazole from N(2)-formyl-N(1)-(5-phospho-D-ribosyl)glycinamide: step 2/2.</text>
</comment>
<dbReference type="CDD" id="cd02196">
    <property type="entry name" value="PurM"/>
    <property type="match status" value="1"/>
</dbReference>
<keyword evidence="6 12" id="KW-0547">Nucleotide-binding</keyword>
<evidence type="ECO:0000256" key="3">
    <source>
        <dbReference type="ARBA" id="ARBA00013047"/>
    </source>
</evidence>
<accession>Q83FJ9</accession>
<dbReference type="HOGENOM" id="CLU_047116_0_0_11"/>
<dbReference type="FunFam" id="3.30.1330.10:FF:000001">
    <property type="entry name" value="Phosphoribosylformylglycinamidine cyclo-ligase"/>
    <property type="match status" value="1"/>
</dbReference>
<dbReference type="GO" id="GO:0005524">
    <property type="term" value="F:ATP binding"/>
    <property type="evidence" value="ECO:0007669"/>
    <property type="project" value="UniProtKB-KW"/>
</dbReference>
<dbReference type="GO" id="GO:0005829">
    <property type="term" value="C:cytosol"/>
    <property type="evidence" value="ECO:0007669"/>
    <property type="project" value="TreeGrafter"/>
</dbReference>
<dbReference type="KEGG" id="twh:TWT_724"/>
<evidence type="ECO:0000256" key="9">
    <source>
        <dbReference type="ARBA" id="ARBA00032931"/>
    </source>
</evidence>
<dbReference type="PANTHER" id="PTHR10520:SF12">
    <property type="entry name" value="TRIFUNCTIONAL PURINE BIOSYNTHETIC PROTEIN ADENOSINE-3"/>
    <property type="match status" value="1"/>
</dbReference>
<evidence type="ECO:0000259" key="13">
    <source>
        <dbReference type="Pfam" id="PF00586"/>
    </source>
</evidence>
<evidence type="ECO:0000256" key="4">
    <source>
        <dbReference type="ARBA" id="ARBA00020367"/>
    </source>
</evidence>
<dbReference type="SUPFAM" id="SSF56042">
    <property type="entry name" value="PurM C-terminal domain-like"/>
    <property type="match status" value="1"/>
</dbReference>
<name>Q83FJ9_TROWT</name>
<dbReference type="InterPro" id="IPR036676">
    <property type="entry name" value="PurM-like_C_sf"/>
</dbReference>
<evidence type="ECO:0000256" key="5">
    <source>
        <dbReference type="ARBA" id="ARBA00022598"/>
    </source>
</evidence>
<evidence type="ECO:0000313" key="15">
    <source>
        <dbReference type="EMBL" id="AAO44821.1"/>
    </source>
</evidence>
<dbReference type="GO" id="GO:0046084">
    <property type="term" value="P:adenine biosynthetic process"/>
    <property type="evidence" value="ECO:0007669"/>
    <property type="project" value="TreeGrafter"/>
</dbReference>
<evidence type="ECO:0000256" key="7">
    <source>
        <dbReference type="ARBA" id="ARBA00022840"/>
    </source>
</evidence>
<dbReference type="Gene3D" id="3.90.650.10">
    <property type="entry name" value="PurM-like C-terminal domain"/>
    <property type="match status" value="1"/>
</dbReference>
<dbReference type="OrthoDB" id="9777881at2"/>
<dbReference type="InterPro" id="IPR004733">
    <property type="entry name" value="PurM_cligase"/>
</dbReference>
<dbReference type="GO" id="GO:0006189">
    <property type="term" value="P:'de novo' IMP biosynthetic process"/>
    <property type="evidence" value="ECO:0007669"/>
    <property type="project" value="UniProtKB-UniRule"/>
</dbReference>
<comment type="subcellular location">
    <subcellularLocation>
        <location evidence="12">Cytoplasm</location>
    </subcellularLocation>
</comment>
<dbReference type="InterPro" id="IPR016188">
    <property type="entry name" value="PurM-like_N"/>
</dbReference>
<dbReference type="PANTHER" id="PTHR10520">
    <property type="entry name" value="TRIFUNCTIONAL PURINE BIOSYNTHETIC PROTEIN ADENOSINE-3-RELATED"/>
    <property type="match status" value="1"/>
</dbReference>
<sequence>MMDPYAAAGVDIVAGQLAVEAMRHAVEATHNSRVPEGLGGFAGLFDISFLKRYRSPLLVTSTDGVGTKVVIAQELDKHDTIGQDLVAMVVGDIAVVGGKPLFMTDYIACGELIPERIAQIVGGVARACQEIDCVLLGGETAEHPEVMARNQYDLAGAATGVVEASDLLGKDKVKTGDVLIGVASSGLHANGFSLVRKICRDVSFAEYCPDLQTTWGEALLEPTRMYVNLIRDLIKTGKLHAASHITGGGIPGNLPRILPEGLGARLHPWPIPDLFKVLCEFGSLSLSEVKNAWNLGIGLIIVASSTSILEDIDDSWQARLIGEVIDGEAIQWTGSLS</sequence>
<comment type="catalytic activity">
    <reaction evidence="11 12">
        <text>2-formamido-N(1)-(5-O-phospho-beta-D-ribosyl)acetamidine + ATP = 5-amino-1-(5-phospho-beta-D-ribosyl)imidazole + ADP + phosphate + H(+)</text>
        <dbReference type="Rhea" id="RHEA:23032"/>
        <dbReference type="ChEBI" id="CHEBI:15378"/>
        <dbReference type="ChEBI" id="CHEBI:30616"/>
        <dbReference type="ChEBI" id="CHEBI:43474"/>
        <dbReference type="ChEBI" id="CHEBI:137981"/>
        <dbReference type="ChEBI" id="CHEBI:147287"/>
        <dbReference type="ChEBI" id="CHEBI:456216"/>
        <dbReference type="EC" id="6.3.3.1"/>
    </reaction>
</comment>
<dbReference type="Pfam" id="PF02769">
    <property type="entry name" value="AIRS_C"/>
    <property type="match status" value="1"/>
</dbReference>
<dbReference type="GO" id="GO:0004641">
    <property type="term" value="F:phosphoribosylformylglycinamidine cyclo-ligase activity"/>
    <property type="evidence" value="ECO:0007669"/>
    <property type="project" value="UniProtKB-UniRule"/>
</dbReference>
<dbReference type="Proteomes" id="UP000002200">
    <property type="component" value="Chromosome"/>
</dbReference>
<reference evidence="15 16" key="1">
    <citation type="journal article" date="2003" name="Genome Res.">
        <title>Tropheryma whipplei twist: a human pathogenic Actinobacteria with a reduced genome.</title>
        <authorList>
            <person name="Raoult D."/>
            <person name="Ogata H."/>
            <person name="Audic S."/>
            <person name="Robert C."/>
            <person name="Suhre K."/>
            <person name="Drancourt M."/>
            <person name="Claverie J.-M."/>
        </authorList>
    </citation>
    <scope>NUCLEOTIDE SEQUENCE [LARGE SCALE GENOMIC DNA]</scope>
    <source>
        <strain evidence="15 16">Twist</strain>
    </source>
</reference>
<keyword evidence="7 12" id="KW-0067">ATP-binding</keyword>
<evidence type="ECO:0000256" key="1">
    <source>
        <dbReference type="ARBA" id="ARBA00004686"/>
    </source>
</evidence>
<organism evidence="15 16">
    <name type="scientific">Tropheryma whipplei (strain Twist)</name>
    <name type="common">Whipple's bacillus</name>
    <dbReference type="NCBI Taxonomy" id="203267"/>
    <lineage>
        <taxon>Bacteria</taxon>
        <taxon>Bacillati</taxon>
        <taxon>Actinomycetota</taxon>
        <taxon>Actinomycetes</taxon>
        <taxon>Micrococcales</taxon>
        <taxon>Tropherymataceae</taxon>
        <taxon>Tropheryma</taxon>
    </lineage>
</organism>
<dbReference type="SUPFAM" id="SSF55326">
    <property type="entry name" value="PurM N-terminal domain-like"/>
    <property type="match status" value="1"/>
</dbReference>
<dbReference type="AlphaFoldDB" id="Q83FJ9"/>
<feature type="domain" description="PurM-like C-terminal" evidence="14">
    <location>
        <begin position="174"/>
        <end position="328"/>
    </location>
</feature>
<dbReference type="EC" id="6.3.3.1" evidence="3 12"/>
<proteinExistence type="inferred from homology"/>
<keyword evidence="12" id="KW-0658">Purine biosynthesis</keyword>
<evidence type="ECO:0000256" key="10">
    <source>
        <dbReference type="ARBA" id="ARBA00033093"/>
    </source>
</evidence>
<keyword evidence="16" id="KW-1185">Reference proteome</keyword>
<evidence type="ECO:0000256" key="6">
    <source>
        <dbReference type="ARBA" id="ARBA00022741"/>
    </source>
</evidence>
<evidence type="ECO:0000256" key="2">
    <source>
        <dbReference type="ARBA" id="ARBA00010280"/>
    </source>
</evidence>
<gene>
    <name evidence="12 15" type="primary">purM</name>
    <name evidence="15" type="ordered locus">TWT_724</name>
</gene>
<dbReference type="Pfam" id="PF00586">
    <property type="entry name" value="AIRS"/>
    <property type="match status" value="1"/>
</dbReference>
<dbReference type="UniPathway" id="UPA00074">
    <property type="reaction ID" value="UER00129"/>
</dbReference>
<evidence type="ECO:0000256" key="12">
    <source>
        <dbReference type="HAMAP-Rule" id="MF_00741"/>
    </source>
</evidence>
<evidence type="ECO:0000256" key="11">
    <source>
        <dbReference type="ARBA" id="ARBA00049057"/>
    </source>
</evidence>
<dbReference type="EMBL" id="AE014184">
    <property type="protein sequence ID" value="AAO44821.1"/>
    <property type="molecule type" value="Genomic_DNA"/>
</dbReference>
<feature type="domain" description="PurM-like N-terminal" evidence="13">
    <location>
        <begin position="58"/>
        <end position="162"/>
    </location>
</feature>
<dbReference type="InterPro" id="IPR036921">
    <property type="entry name" value="PurM-like_N_sf"/>
</dbReference>
<dbReference type="NCBIfam" id="TIGR00878">
    <property type="entry name" value="purM"/>
    <property type="match status" value="1"/>
</dbReference>
<evidence type="ECO:0000313" key="16">
    <source>
        <dbReference type="Proteomes" id="UP000002200"/>
    </source>
</evidence>
<dbReference type="InterPro" id="IPR010918">
    <property type="entry name" value="PurM-like_C_dom"/>
</dbReference>
<keyword evidence="12" id="KW-0963">Cytoplasm</keyword>
<evidence type="ECO:0000259" key="14">
    <source>
        <dbReference type="Pfam" id="PF02769"/>
    </source>
</evidence>
<dbReference type="GO" id="GO:0004637">
    <property type="term" value="F:phosphoribosylamine-glycine ligase activity"/>
    <property type="evidence" value="ECO:0007669"/>
    <property type="project" value="TreeGrafter"/>
</dbReference>
<dbReference type="RefSeq" id="WP_011096675.1">
    <property type="nucleotide sequence ID" value="NC_004572.3"/>
</dbReference>
<dbReference type="GeneID" id="67388517"/>
<protein>
    <recommendedName>
        <fullName evidence="4 12">Phosphoribosylformylglycinamidine cyclo-ligase</fullName>
        <ecNumber evidence="3 12">6.3.3.1</ecNumber>
    </recommendedName>
    <alternativeName>
        <fullName evidence="9 12">AIR synthase</fullName>
    </alternativeName>
    <alternativeName>
        <fullName evidence="10 12">AIRS</fullName>
    </alternativeName>
    <alternativeName>
        <fullName evidence="8 12">Phosphoribosyl-aminoimidazole synthetase</fullName>
    </alternativeName>
</protein>
<dbReference type="HAMAP" id="MF_00741">
    <property type="entry name" value="AIRS"/>
    <property type="match status" value="1"/>
</dbReference>
<keyword evidence="5 12" id="KW-0436">Ligase</keyword>
<dbReference type="STRING" id="203267.TWT_724"/>